<gene>
    <name evidence="6" type="ORF">KI659_01045</name>
</gene>
<dbReference type="GO" id="GO:0016757">
    <property type="term" value="F:glycosyltransferase activity"/>
    <property type="evidence" value="ECO:0007669"/>
    <property type="project" value="UniProtKB-KW"/>
</dbReference>
<dbReference type="PANTHER" id="PTHR43630:SF1">
    <property type="entry name" value="POLY-BETA-1,6-N-ACETYL-D-GLUCOSAMINE SYNTHASE"/>
    <property type="match status" value="1"/>
</dbReference>
<name>A0AAP2CEX2_9BACT</name>
<evidence type="ECO:0000256" key="1">
    <source>
        <dbReference type="ARBA" id="ARBA00006739"/>
    </source>
</evidence>
<feature type="transmembrane region" description="Helical" evidence="4">
    <location>
        <begin position="345"/>
        <end position="362"/>
    </location>
</feature>
<keyword evidence="4" id="KW-1133">Transmembrane helix</keyword>
<evidence type="ECO:0000313" key="7">
    <source>
        <dbReference type="Proteomes" id="UP001319104"/>
    </source>
</evidence>
<dbReference type="Gene3D" id="3.90.550.10">
    <property type="entry name" value="Spore Coat Polysaccharide Biosynthesis Protein SpsA, Chain A"/>
    <property type="match status" value="1"/>
</dbReference>
<feature type="transmembrane region" description="Helical" evidence="4">
    <location>
        <begin position="288"/>
        <end position="308"/>
    </location>
</feature>
<dbReference type="AlphaFoldDB" id="A0AAP2CEX2"/>
<keyword evidence="4" id="KW-0812">Transmembrane</keyword>
<proteinExistence type="inferred from homology"/>
<dbReference type="InterPro" id="IPR029044">
    <property type="entry name" value="Nucleotide-diphossugar_trans"/>
</dbReference>
<keyword evidence="7" id="KW-1185">Reference proteome</keyword>
<dbReference type="EMBL" id="JAHCMY010000001">
    <property type="protein sequence ID" value="MBS9522587.1"/>
    <property type="molecule type" value="Genomic_DNA"/>
</dbReference>
<dbReference type="SUPFAM" id="SSF53448">
    <property type="entry name" value="Nucleotide-diphospho-sugar transferases"/>
    <property type="match status" value="1"/>
</dbReference>
<dbReference type="EC" id="2.4.-.-" evidence="6"/>
<evidence type="ECO:0000259" key="5">
    <source>
        <dbReference type="Pfam" id="PF00535"/>
    </source>
</evidence>
<evidence type="ECO:0000256" key="4">
    <source>
        <dbReference type="SAM" id="Phobius"/>
    </source>
</evidence>
<evidence type="ECO:0000256" key="3">
    <source>
        <dbReference type="ARBA" id="ARBA00022679"/>
    </source>
</evidence>
<comment type="similarity">
    <text evidence="1">Belongs to the glycosyltransferase 2 family.</text>
</comment>
<feature type="transmembrane region" description="Helical" evidence="4">
    <location>
        <begin position="6"/>
        <end position="26"/>
    </location>
</feature>
<comment type="caution">
    <text evidence="6">The sequence shown here is derived from an EMBL/GenBank/DDBJ whole genome shotgun (WGS) entry which is preliminary data.</text>
</comment>
<dbReference type="InterPro" id="IPR001173">
    <property type="entry name" value="Glyco_trans_2-like"/>
</dbReference>
<feature type="domain" description="Glycosyltransferase 2-like" evidence="5">
    <location>
        <begin position="50"/>
        <end position="190"/>
    </location>
</feature>
<evidence type="ECO:0000256" key="2">
    <source>
        <dbReference type="ARBA" id="ARBA00022676"/>
    </source>
</evidence>
<keyword evidence="2 6" id="KW-0328">Glycosyltransferase</keyword>
<organism evidence="6 7">
    <name type="scientific">Litoribacter ruber</name>
    <dbReference type="NCBI Taxonomy" id="702568"/>
    <lineage>
        <taxon>Bacteria</taxon>
        <taxon>Pseudomonadati</taxon>
        <taxon>Bacteroidota</taxon>
        <taxon>Cytophagia</taxon>
        <taxon>Cytophagales</taxon>
        <taxon>Cyclobacteriaceae</taxon>
        <taxon>Litoribacter</taxon>
    </lineage>
</organism>
<dbReference type="Proteomes" id="UP001319104">
    <property type="component" value="Unassembled WGS sequence"/>
</dbReference>
<feature type="transmembrane region" description="Helical" evidence="4">
    <location>
        <begin position="314"/>
        <end position="333"/>
    </location>
</feature>
<dbReference type="Pfam" id="PF00535">
    <property type="entry name" value="Glycos_transf_2"/>
    <property type="match status" value="1"/>
</dbReference>
<evidence type="ECO:0000313" key="6">
    <source>
        <dbReference type="EMBL" id="MBS9522587.1"/>
    </source>
</evidence>
<dbReference type="PANTHER" id="PTHR43630">
    <property type="entry name" value="POLY-BETA-1,6-N-ACETYL-D-GLUCOSAMINE SYNTHASE"/>
    <property type="match status" value="1"/>
</dbReference>
<reference evidence="6 7" key="1">
    <citation type="submission" date="2021-05" db="EMBL/GenBank/DDBJ databases">
        <authorList>
            <person name="Zhang Z.D."/>
            <person name="Osman G."/>
        </authorList>
    </citation>
    <scope>NUCLEOTIDE SEQUENCE [LARGE SCALE GENOMIC DNA]</scope>
    <source>
        <strain evidence="6 7">KCTC 32217</strain>
    </source>
</reference>
<keyword evidence="4" id="KW-0472">Membrane</keyword>
<protein>
    <submittedName>
        <fullName evidence="6">Glycosyltransferase</fullName>
        <ecNumber evidence="6">2.4.-.-</ecNumber>
    </submittedName>
</protein>
<dbReference type="RefSeq" id="WP_213943484.1">
    <property type="nucleotide sequence ID" value="NZ_JAHCMY010000001.1"/>
</dbReference>
<accession>A0AAP2CEX2</accession>
<sequence length="376" mass="43487">MIFQVLGLLFLTALLFQFIYLVCIYGRLAFFFRPVKENLNDANPEAVTMLIVARNEYQNLQKLIPELAKQDYPKFELMVVNDQSTDQTAELLEEFMEIYPNLRTVTVNYTPAHVTPKKYALTLGIKVAKHDVILLTDADCTPASKNWAKLMTAPVRLQNKTFAIGYGAYRKDKSFLNWLIQYETVFTALQYFSFGLWKSPYMAVGRNLCYRKSFFMEKKAFKNFWHILGGDDDLFVNQYANSSNTSMVIDPESITVSEPKRTFSSYNIQKKRHFQAGKYYKTLDKLKIGLFAFSHLLFWASGIALMAVSKDPMIIAGIGALFLIRTTIAYGVFRGAYRKLEGQTKVFWTIFFDLIYLGYFWVMGTKGYLSKTVRWK</sequence>
<keyword evidence="3 6" id="KW-0808">Transferase</keyword>